<feature type="region of interest" description="Disordered" evidence="5">
    <location>
        <begin position="1"/>
        <end position="31"/>
    </location>
</feature>
<dbReference type="InterPro" id="IPR051423">
    <property type="entry name" value="CD225/Dispanin"/>
</dbReference>
<evidence type="ECO:0000256" key="2">
    <source>
        <dbReference type="ARBA" id="ARBA00022692"/>
    </source>
</evidence>
<proteinExistence type="predicted"/>
<keyword evidence="2 6" id="KW-0812">Transmembrane</keyword>
<feature type="compositionally biased region" description="Pro residues" evidence="5">
    <location>
        <begin position="1"/>
        <end position="23"/>
    </location>
</feature>
<dbReference type="Proteomes" id="UP001206639">
    <property type="component" value="Unassembled WGS sequence"/>
</dbReference>
<evidence type="ECO:0000313" key="7">
    <source>
        <dbReference type="EMBL" id="MCT7658068.1"/>
    </source>
</evidence>
<feature type="transmembrane region" description="Helical" evidence="6">
    <location>
        <begin position="86"/>
        <end position="110"/>
    </location>
</feature>
<comment type="subcellular location">
    <subcellularLocation>
        <location evidence="1">Membrane</location>
    </subcellularLocation>
</comment>
<evidence type="ECO:0000256" key="6">
    <source>
        <dbReference type="SAM" id="Phobius"/>
    </source>
</evidence>
<dbReference type="Pfam" id="PF04505">
    <property type="entry name" value="CD225"/>
    <property type="match status" value="1"/>
</dbReference>
<evidence type="ECO:0000256" key="3">
    <source>
        <dbReference type="ARBA" id="ARBA00022989"/>
    </source>
</evidence>
<keyword evidence="4 6" id="KW-0472">Membrane</keyword>
<dbReference type="InterPro" id="IPR007593">
    <property type="entry name" value="CD225/Dispanin_fam"/>
</dbReference>
<dbReference type="PANTHER" id="PTHR14948:SF25">
    <property type="entry name" value="DUF4190 DOMAIN-CONTAINING PROTEIN"/>
    <property type="match status" value="1"/>
</dbReference>
<comment type="caution">
    <text evidence="7">The sequence shown here is derived from an EMBL/GenBank/DDBJ whole genome shotgun (WGS) entry which is preliminary data.</text>
</comment>
<protein>
    <submittedName>
        <fullName evidence="7">CD225/dispanin family protein</fullName>
    </submittedName>
</protein>
<dbReference type="EMBL" id="JAODWD010000002">
    <property type="protein sequence ID" value="MCT7658068.1"/>
    <property type="molecule type" value="Genomic_DNA"/>
</dbReference>
<sequence>MTYQPPPPGTPPPPGPPPPPPGYGAPQGSYPTQQPDSNLVWGILCAVLCCLPLGIVSIVYAAKVSGLWTAGQYAEAQAAADNAKKYAIWGAVAGVVVGIIYAIIAVAGGLSMSSY</sequence>
<evidence type="ECO:0000313" key="8">
    <source>
        <dbReference type="Proteomes" id="UP001206639"/>
    </source>
</evidence>
<dbReference type="PANTHER" id="PTHR14948">
    <property type="entry name" value="NG5"/>
    <property type="match status" value="1"/>
</dbReference>
<keyword evidence="3 6" id="KW-1133">Transmembrane helix</keyword>
<keyword evidence="8" id="KW-1185">Reference proteome</keyword>
<feature type="transmembrane region" description="Helical" evidence="6">
    <location>
        <begin position="39"/>
        <end position="62"/>
    </location>
</feature>
<evidence type="ECO:0000256" key="1">
    <source>
        <dbReference type="ARBA" id="ARBA00004370"/>
    </source>
</evidence>
<gene>
    <name evidence="7" type="ORF">N4S67_06505</name>
</gene>
<evidence type="ECO:0000256" key="4">
    <source>
        <dbReference type="ARBA" id="ARBA00023136"/>
    </source>
</evidence>
<organism evidence="7 8">
    <name type="scientific">Mycobacterium deserti</name>
    <dbReference type="NCBI Taxonomy" id="2978347"/>
    <lineage>
        <taxon>Bacteria</taxon>
        <taxon>Bacillati</taxon>
        <taxon>Actinomycetota</taxon>
        <taxon>Actinomycetes</taxon>
        <taxon>Mycobacteriales</taxon>
        <taxon>Mycobacteriaceae</taxon>
        <taxon>Mycobacterium</taxon>
    </lineage>
</organism>
<name>A0ABT2M724_9MYCO</name>
<reference evidence="8" key="1">
    <citation type="submission" date="2023-07" db="EMBL/GenBank/DDBJ databases">
        <authorList>
            <person name="Deng Y."/>
            <person name="Zhang Y.-Q."/>
        </authorList>
    </citation>
    <scope>NUCLEOTIDE SEQUENCE [LARGE SCALE GENOMIC DNA]</scope>
    <source>
        <strain evidence="8">CPCC 205710</strain>
    </source>
</reference>
<accession>A0ABT2M724</accession>
<dbReference type="RefSeq" id="WP_260992155.1">
    <property type="nucleotide sequence ID" value="NZ_JAODWD010000002.1"/>
</dbReference>
<evidence type="ECO:0000256" key="5">
    <source>
        <dbReference type="SAM" id="MobiDB-lite"/>
    </source>
</evidence>